<dbReference type="Pfam" id="PF12686">
    <property type="entry name" value="DUF3800"/>
    <property type="match status" value="1"/>
</dbReference>
<keyword evidence="2" id="KW-1185">Reference proteome</keyword>
<evidence type="ECO:0008006" key="3">
    <source>
        <dbReference type="Google" id="ProtNLM"/>
    </source>
</evidence>
<dbReference type="RefSeq" id="WP_308713179.1">
    <property type="nucleotide sequence ID" value="NZ_JAVHUY010000013.1"/>
</dbReference>
<organism evidence="1 2">
    <name type="scientific">Phytohabitans maris</name>
    <dbReference type="NCBI Taxonomy" id="3071409"/>
    <lineage>
        <taxon>Bacteria</taxon>
        <taxon>Bacillati</taxon>
        <taxon>Actinomycetota</taxon>
        <taxon>Actinomycetes</taxon>
        <taxon>Micromonosporales</taxon>
        <taxon>Micromonosporaceae</taxon>
    </lineage>
</organism>
<evidence type="ECO:0000313" key="2">
    <source>
        <dbReference type="Proteomes" id="UP001230908"/>
    </source>
</evidence>
<reference evidence="1 2" key="1">
    <citation type="submission" date="2023-08" db="EMBL/GenBank/DDBJ databases">
        <title>Phytohabitans sansha sp. nov., isolated from marine sediment.</title>
        <authorList>
            <person name="Zhao Y."/>
            <person name="Yi K."/>
        </authorList>
    </citation>
    <scope>NUCLEOTIDE SEQUENCE [LARGE SCALE GENOMIC DNA]</scope>
    <source>
        <strain evidence="1 2">ZYX-F-186</strain>
    </source>
</reference>
<name>A0ABU0ZFR6_9ACTN</name>
<sequence length="174" mass="19535">MTIDGYADESIRGASFILALALIPSQARADVDRTVRSLRLPRQRRIHMVDERDSRRREVISTIVGLSVVRGLVYTAPRPVSRARPTCLSTLADDALRMGVGRLVLDRGEENQNRRDRTTLQATLTKSDVRYLHAPSWEHPGLQIADIIAWAYGAGGDWRRRISPVVDGVQRVEP</sequence>
<comment type="caution">
    <text evidence="1">The sequence shown here is derived from an EMBL/GenBank/DDBJ whole genome shotgun (WGS) entry which is preliminary data.</text>
</comment>
<accession>A0ABU0ZFR6</accession>
<evidence type="ECO:0000313" key="1">
    <source>
        <dbReference type="EMBL" id="MDQ7905908.1"/>
    </source>
</evidence>
<gene>
    <name evidence="1" type="ORF">RB614_15430</name>
</gene>
<dbReference type="InterPro" id="IPR024524">
    <property type="entry name" value="DUF3800"/>
</dbReference>
<proteinExistence type="predicted"/>
<dbReference type="Proteomes" id="UP001230908">
    <property type="component" value="Unassembled WGS sequence"/>
</dbReference>
<dbReference type="EMBL" id="JAVHUY010000013">
    <property type="protein sequence ID" value="MDQ7905908.1"/>
    <property type="molecule type" value="Genomic_DNA"/>
</dbReference>
<protein>
    <recommendedName>
        <fullName evidence="3">Resolvase/invertase-type recombinase catalytic domain-containing protein</fullName>
    </recommendedName>
</protein>